<evidence type="ECO:0000313" key="7">
    <source>
        <dbReference type="EMBL" id="AGF77415.1"/>
    </source>
</evidence>
<dbReference type="OrthoDB" id="5298295at2"/>
<name>M1PCE7_DESSD</name>
<proteinExistence type="predicted"/>
<keyword evidence="4 6" id="KW-1133">Transmembrane helix</keyword>
<evidence type="ECO:0000256" key="5">
    <source>
        <dbReference type="ARBA" id="ARBA00023136"/>
    </source>
</evidence>
<feature type="transmembrane region" description="Helical" evidence="6">
    <location>
        <begin position="91"/>
        <end position="112"/>
    </location>
</feature>
<dbReference type="PANTHER" id="PTHR38601">
    <property type="entry name" value="HYDROGENASE-4 COMPONENT E"/>
    <property type="match status" value="1"/>
</dbReference>
<dbReference type="EMBL" id="CP003985">
    <property type="protein sequence ID" value="AGF77415.1"/>
    <property type="molecule type" value="Genomic_DNA"/>
</dbReference>
<keyword evidence="2" id="KW-1003">Cell membrane</keyword>
<evidence type="ECO:0000313" key="8">
    <source>
        <dbReference type="Proteomes" id="UP000011721"/>
    </source>
</evidence>
<dbReference type="PANTHER" id="PTHR38601:SF1">
    <property type="entry name" value="HYDROGENASE-4 COMPONENT E"/>
    <property type="match status" value="1"/>
</dbReference>
<accession>M1PCE7</accession>
<dbReference type="PATRIC" id="fig|1167006.5.peg.945"/>
<protein>
    <submittedName>
        <fullName evidence="7">Hydrogenase 4 membrane component (E)</fullName>
    </submittedName>
</protein>
<dbReference type="STRING" id="1167006.UWK_00841"/>
<keyword evidence="8" id="KW-1185">Reference proteome</keyword>
<evidence type="ECO:0000256" key="4">
    <source>
        <dbReference type="ARBA" id="ARBA00022989"/>
    </source>
</evidence>
<dbReference type="GO" id="GO:0005886">
    <property type="term" value="C:plasma membrane"/>
    <property type="evidence" value="ECO:0007669"/>
    <property type="project" value="UniProtKB-SubCell"/>
</dbReference>
<dbReference type="AlphaFoldDB" id="M1PCE7"/>
<keyword evidence="3 6" id="KW-0812">Transmembrane</keyword>
<comment type="subcellular location">
    <subcellularLocation>
        <location evidence="1">Cell membrane</location>
        <topology evidence="1">Multi-pass membrane protein</topology>
    </subcellularLocation>
</comment>
<feature type="transmembrane region" description="Helical" evidence="6">
    <location>
        <begin position="124"/>
        <end position="142"/>
    </location>
</feature>
<organism evidence="7 8">
    <name type="scientific">Desulfocapsa sulfexigens (strain DSM 10523 / SB164P1)</name>
    <dbReference type="NCBI Taxonomy" id="1167006"/>
    <lineage>
        <taxon>Bacteria</taxon>
        <taxon>Pseudomonadati</taxon>
        <taxon>Thermodesulfobacteriota</taxon>
        <taxon>Desulfobulbia</taxon>
        <taxon>Desulfobulbales</taxon>
        <taxon>Desulfocapsaceae</taxon>
        <taxon>Desulfocapsa</taxon>
    </lineage>
</organism>
<dbReference type="InterPro" id="IPR038730">
    <property type="entry name" value="HyfE-like"/>
</dbReference>
<feature type="transmembrane region" description="Helical" evidence="6">
    <location>
        <begin position="27"/>
        <end position="46"/>
    </location>
</feature>
<feature type="transmembrane region" description="Helical" evidence="6">
    <location>
        <begin position="58"/>
        <end position="79"/>
    </location>
</feature>
<dbReference type="RefSeq" id="WP_015403111.1">
    <property type="nucleotide sequence ID" value="NC_020304.1"/>
</dbReference>
<dbReference type="HOGENOM" id="CLU_088957_1_0_7"/>
<reference evidence="8" key="1">
    <citation type="journal article" date="2013" name="Stand. Genomic Sci.">
        <title>Complete genome sequence of Desulfocapsa sulfexigens, a marine deltaproteobacterium specialized in disproportionating inorganic sulfur compounds.</title>
        <authorList>
            <person name="Finster K.W."/>
            <person name="Kjeldsen K.U."/>
            <person name="Kube M."/>
            <person name="Reinhardt R."/>
            <person name="Mussmann M."/>
            <person name="Amann R."/>
            <person name="Schreiber L."/>
        </authorList>
    </citation>
    <scope>NUCLEOTIDE SEQUENCE [LARGE SCALE GENOMIC DNA]</scope>
    <source>
        <strain evidence="8">DSM 10523 / SB164P1</strain>
    </source>
</reference>
<gene>
    <name evidence="7" type="ordered locus">UWK_00841</name>
</gene>
<evidence type="ECO:0000256" key="3">
    <source>
        <dbReference type="ARBA" id="ARBA00022692"/>
    </source>
</evidence>
<evidence type="ECO:0000256" key="1">
    <source>
        <dbReference type="ARBA" id="ARBA00004651"/>
    </source>
</evidence>
<feature type="transmembrane region" description="Helical" evidence="6">
    <location>
        <begin position="175"/>
        <end position="197"/>
    </location>
</feature>
<sequence length="218" mass="23991">MIQISDALLSLTVLSVLLSLGSNRLMALVKIMAFQGIVVSLIPLFLEQHWPMSTGSVFFLQIMLLIKGLLIPGFLYAAVNKIKIKREVEPIIGYNASLIFGLSFILIAAFITDRLQISLPMENNLLMITAVTTLAAGLFLLMSRKKAITQVIGYLMMENGIYLIGTALAKETHTMYVVEFGVLLDLLVGIMIMGIILHNINSSYDDVDTALLGKLKDN</sequence>
<keyword evidence="5 6" id="KW-0472">Membrane</keyword>
<dbReference type="eggNOG" id="COG4237">
    <property type="taxonomic scope" value="Bacteria"/>
</dbReference>
<dbReference type="KEGG" id="dsf:UWK_00841"/>
<evidence type="ECO:0000256" key="2">
    <source>
        <dbReference type="ARBA" id="ARBA00022475"/>
    </source>
</evidence>
<evidence type="ECO:0000256" key="6">
    <source>
        <dbReference type="SAM" id="Phobius"/>
    </source>
</evidence>
<dbReference type="Proteomes" id="UP000011721">
    <property type="component" value="Chromosome"/>
</dbReference>